<reference evidence="1 2" key="1">
    <citation type="submission" date="2015-07" db="EMBL/GenBank/DDBJ databases">
        <authorList>
            <person name="Noorani M."/>
        </authorList>
    </citation>
    <scope>NUCLEOTIDE SEQUENCE [LARGE SCALE GENOMIC DNA]</scope>
    <source>
        <strain evidence="1">BBA 69670</strain>
    </source>
</reference>
<dbReference type="AlphaFoldDB" id="A0A0K6FL83"/>
<keyword evidence="2" id="KW-1185">Reference proteome</keyword>
<sequence>MLHLGNVPEDIIVHVAFFLDFDDLWRLRQDFHASSSRLTLPLWNPSLATGPSASLNISELPVFIQDTWRAVKIDRRWATAKPCSYVHRPVSREWTGIRFVDNGQWILCTNDNGDVAATTLMQAINHPIGKDVVYHPAFTPNRGWYGLVGWFRISAVLAVQLESNLRSLNIYCCALPSLNGSRGPTELFQYRLDLPGRITVSTIEVCTSGRFLGILCKDPDHQPPWFVDVWSWGPDEDHVRQPPQSTMRTTYFETNDCAIRIVETKEGPHVLVVRANKGVTYFEFYDLQHKSNLGQIEPEAQIPVAWTYQSMGTRGMITRFLWFFVPQGLHDIVNC</sequence>
<evidence type="ECO:0000313" key="2">
    <source>
        <dbReference type="Proteomes" id="UP000044841"/>
    </source>
</evidence>
<gene>
    <name evidence="1" type="ORF">RSOLAG22IIIB_00358</name>
</gene>
<proteinExistence type="predicted"/>
<evidence type="ECO:0000313" key="1">
    <source>
        <dbReference type="EMBL" id="CUA66908.1"/>
    </source>
</evidence>
<dbReference type="Proteomes" id="UP000044841">
    <property type="component" value="Unassembled WGS sequence"/>
</dbReference>
<name>A0A0K6FL83_9AGAM</name>
<accession>A0A0K6FL83</accession>
<organism evidence="1 2">
    <name type="scientific">Rhizoctonia solani</name>
    <dbReference type="NCBI Taxonomy" id="456999"/>
    <lineage>
        <taxon>Eukaryota</taxon>
        <taxon>Fungi</taxon>
        <taxon>Dikarya</taxon>
        <taxon>Basidiomycota</taxon>
        <taxon>Agaricomycotina</taxon>
        <taxon>Agaricomycetes</taxon>
        <taxon>Cantharellales</taxon>
        <taxon>Ceratobasidiaceae</taxon>
        <taxon>Rhizoctonia</taxon>
    </lineage>
</organism>
<protein>
    <submittedName>
        <fullName evidence="1">Uncharacterized protein</fullName>
    </submittedName>
</protein>
<dbReference type="EMBL" id="CYGV01000001">
    <property type="protein sequence ID" value="CUA66908.1"/>
    <property type="molecule type" value="Genomic_DNA"/>
</dbReference>